<reference evidence="4" key="1">
    <citation type="submission" date="2016-10" db="EMBL/GenBank/DDBJ databases">
        <authorList>
            <person name="Varghese N."/>
            <person name="Submissions S."/>
        </authorList>
    </citation>
    <scope>NUCLEOTIDE SEQUENCE [LARGE SCALE GENOMIC DNA]</scope>
    <source>
        <strain evidence="4">UNC178MFTsu3.1</strain>
    </source>
</reference>
<feature type="domain" description="Terminase large subunit-like ATPase" evidence="1">
    <location>
        <begin position="62"/>
        <end position="191"/>
    </location>
</feature>
<dbReference type="InterPro" id="IPR027417">
    <property type="entry name" value="P-loop_NTPase"/>
</dbReference>
<sequence length="561" mass="62139">MEWTTACPDWADRLRARKSIIPKPIYPDEAEAALNVFKQLRIVDAPHSPTFGEACEPWVFDFVAAIFGAYDAETGRRLIREAFMLIPKKNSKSTIAAGIMITALVRNWRTSAELIILAPTIEIANNSYNPARDMVRADEELSELLHVQDHVRTITHRMTNATLKVVAADNETVGGKKGAWILIDEEWIFGKRPKAGNMFREATGGLASRPEGIVIKLSTQSDEPPAGVFKKDLARARAVRDGKIVDPKFLPVIYEFPEEMQKAKAYLDPANFHFVNPNLGRSVDEEFLTRELMNAQFDGEESLQSFLAKHFNIEIGLVQADDNWAGAEFWEDASEQGLTLDQILERIEVAVVGIDGGGLDDLLGLVVLGREKETRRWLHWSHAWAHKVVLKRRKDIATKLDDLKKLGDLTLVEQPGDDVDAVAEIICRIRDLNLLAEEKPIGVDPAGVNDIVDELTAPDCGFEIDQIVAVSQGWRLNSAIKTTERKVAGGELLHCGQELMAWCVGNAKVVPIGNAVLVTKQASGKAKIDPLMATFNAVALMSLNPEARNASVYESRGIRVL</sequence>
<organism evidence="3 4">
    <name type="scientific">Dyella marensis</name>
    <dbReference type="NCBI Taxonomy" id="500610"/>
    <lineage>
        <taxon>Bacteria</taxon>
        <taxon>Pseudomonadati</taxon>
        <taxon>Pseudomonadota</taxon>
        <taxon>Gammaproteobacteria</taxon>
        <taxon>Lysobacterales</taxon>
        <taxon>Rhodanobacteraceae</taxon>
        <taxon>Dyella</taxon>
    </lineage>
</organism>
<dbReference type="PANTHER" id="PTHR41287">
    <property type="match status" value="1"/>
</dbReference>
<name>A0A1I1ZYM2_9GAMM</name>
<dbReference type="GO" id="GO:0004519">
    <property type="term" value="F:endonuclease activity"/>
    <property type="evidence" value="ECO:0007669"/>
    <property type="project" value="InterPro"/>
</dbReference>
<dbReference type="PANTHER" id="PTHR41287:SF1">
    <property type="entry name" value="PROTEIN YMFN"/>
    <property type="match status" value="1"/>
</dbReference>
<proteinExistence type="predicted"/>
<dbReference type="InterPro" id="IPR046462">
    <property type="entry name" value="TerL_nuclease"/>
</dbReference>
<dbReference type="InterPro" id="IPR046461">
    <property type="entry name" value="TerL_ATPase"/>
</dbReference>
<gene>
    <name evidence="3" type="ORF">SAMN02799615_00859</name>
</gene>
<dbReference type="Proteomes" id="UP000199477">
    <property type="component" value="Unassembled WGS sequence"/>
</dbReference>
<dbReference type="InterPro" id="IPR005021">
    <property type="entry name" value="Terminase_largesu-like"/>
</dbReference>
<dbReference type="AlphaFoldDB" id="A0A1I1ZYM2"/>
<keyword evidence="4" id="KW-1185">Reference proteome</keyword>
<feature type="domain" description="Terminase large subunit-like endonuclease" evidence="2">
    <location>
        <begin position="254"/>
        <end position="539"/>
    </location>
</feature>
<dbReference type="RefSeq" id="WP_026636554.1">
    <property type="nucleotide sequence ID" value="NZ_FONH01000002.1"/>
</dbReference>
<dbReference type="Gene3D" id="3.40.50.300">
    <property type="entry name" value="P-loop containing nucleotide triphosphate hydrolases"/>
    <property type="match status" value="1"/>
</dbReference>
<dbReference type="Pfam" id="PF03354">
    <property type="entry name" value="TerL_ATPase"/>
    <property type="match status" value="1"/>
</dbReference>
<dbReference type="Pfam" id="PF20441">
    <property type="entry name" value="TerL_nuclease"/>
    <property type="match status" value="1"/>
</dbReference>
<protein>
    <submittedName>
        <fullName evidence="3">Phage terminase-like protein, large subunit, contains N-terminal HTH domain</fullName>
    </submittedName>
</protein>
<dbReference type="EMBL" id="FONH01000002">
    <property type="protein sequence ID" value="SFE36771.1"/>
    <property type="molecule type" value="Genomic_DNA"/>
</dbReference>
<evidence type="ECO:0000313" key="3">
    <source>
        <dbReference type="EMBL" id="SFE36771.1"/>
    </source>
</evidence>
<dbReference type="STRING" id="500610.SAMN02799615_00859"/>
<evidence type="ECO:0000313" key="4">
    <source>
        <dbReference type="Proteomes" id="UP000199477"/>
    </source>
</evidence>
<evidence type="ECO:0000259" key="2">
    <source>
        <dbReference type="Pfam" id="PF20441"/>
    </source>
</evidence>
<evidence type="ECO:0000259" key="1">
    <source>
        <dbReference type="Pfam" id="PF03354"/>
    </source>
</evidence>
<accession>A0A1I1ZYM2</accession>